<protein>
    <submittedName>
        <fullName evidence="1">Uncharacterized protein</fullName>
    </submittedName>
</protein>
<dbReference type="EMBL" id="LHYL01000002">
    <property type="protein sequence ID" value="KXB08917.1"/>
    <property type="molecule type" value="Genomic_DNA"/>
</dbReference>
<reference evidence="1 2" key="1">
    <citation type="journal article" date="2016" name="Sci. Rep.">
        <title>Metabolic traits of an uncultured archaeal lineage -MSBL1- from brine pools of the Red Sea.</title>
        <authorList>
            <person name="Mwirichia R."/>
            <person name="Alam I."/>
            <person name="Rashid M."/>
            <person name="Vinu M."/>
            <person name="Ba-Alawi W."/>
            <person name="Anthony Kamau A."/>
            <person name="Kamanda Ngugi D."/>
            <person name="Goker M."/>
            <person name="Klenk H.P."/>
            <person name="Bajic V."/>
            <person name="Stingl U."/>
        </authorList>
    </citation>
    <scope>NUCLEOTIDE SEQUENCE [LARGE SCALE GENOMIC DNA]</scope>
    <source>
        <strain evidence="1">SCGC-AAA385M02</strain>
    </source>
</reference>
<dbReference type="Proteomes" id="UP000070248">
    <property type="component" value="Unassembled WGS sequence"/>
</dbReference>
<evidence type="ECO:0000313" key="1">
    <source>
        <dbReference type="EMBL" id="KXB08917.1"/>
    </source>
</evidence>
<keyword evidence="2" id="KW-1185">Reference proteome</keyword>
<evidence type="ECO:0000313" key="2">
    <source>
        <dbReference type="Proteomes" id="UP000070248"/>
    </source>
</evidence>
<organism evidence="1 2">
    <name type="scientific">candidate division MSBL1 archaeon SCGC-AAA385M02</name>
    <dbReference type="NCBI Taxonomy" id="1698287"/>
    <lineage>
        <taxon>Archaea</taxon>
        <taxon>Methanobacteriati</taxon>
        <taxon>Methanobacteriota</taxon>
        <taxon>candidate division MSBL1</taxon>
    </lineage>
</organism>
<accession>A0A133VR74</accession>
<name>A0A133VR74_9EURY</name>
<dbReference type="AlphaFoldDB" id="A0A133VR74"/>
<proteinExistence type="predicted"/>
<comment type="caution">
    <text evidence="1">The sequence shown here is derived from an EMBL/GenBank/DDBJ whole genome shotgun (WGS) entry which is preliminary data.</text>
</comment>
<gene>
    <name evidence="1" type="ORF">AKJ59_00170</name>
</gene>
<sequence length="73" mass="8583">MNIFIEEGTSHATVQTKKDICLDALKNFMDIMDCRGEPINSSSKYYTWKVSNEIFESVKDILEKRFNLTIFHF</sequence>